<dbReference type="PANTHER" id="PTHR30061">
    <property type="entry name" value="MALTOSE-BINDING PERIPLASMIC PROTEIN"/>
    <property type="match status" value="1"/>
</dbReference>
<evidence type="ECO:0000256" key="4">
    <source>
        <dbReference type="SAM" id="SignalP"/>
    </source>
</evidence>
<feature type="signal peptide" evidence="4">
    <location>
        <begin position="1"/>
        <end position="25"/>
    </location>
</feature>
<evidence type="ECO:0000256" key="2">
    <source>
        <dbReference type="ARBA" id="ARBA00022448"/>
    </source>
</evidence>
<dbReference type="PROSITE" id="PS51257">
    <property type="entry name" value="PROKAR_LIPOPROTEIN"/>
    <property type="match status" value="1"/>
</dbReference>
<evidence type="ECO:0000313" key="5">
    <source>
        <dbReference type="EMBL" id="MEJ5943774.1"/>
    </source>
</evidence>
<dbReference type="InterPro" id="IPR006059">
    <property type="entry name" value="SBP"/>
</dbReference>
<evidence type="ECO:0000256" key="1">
    <source>
        <dbReference type="ARBA" id="ARBA00008520"/>
    </source>
</evidence>
<sequence>MSRNPRSRARVAVGAAATSALLALSACGSSGDEATGGEAGGGDGVVTVWHYFTVDEQVAAMDTMKERFESEHDGVTVENVYVPYDQMNNKLISAAGAQTGPDVVLFNGGEAAALALGGALAPMDEQWGAYEDADQFPDSVLHEIDGSLYAVQGYVNLLGLWYNADILAEVGVEPPTTVDELEDAMAAAAQAGYEGLTASGLPQSQGEWQAYPWLSAEGFDYESPDAAPLEAGLARARDWVEQGWLSQEVTTWDQTVPFQEFTAGGVAFAENGNWQLGAAAADADFEYGVVPMPVGDQGSIYLGGEGQAIGAFADDPDLAWEYLQGTFLDPDAQVQLAQDVGYIPARADAGEDEAVTSDELLAPFAESVASLGATYPAPSIPPEAVADVQTTMGQAWSAALGGQQAPADAAEQALAAIEPALGG</sequence>
<reference evidence="5 6" key="1">
    <citation type="journal article" date="2017" name="Int. J. Syst. Evol. Microbiol.">
        <title>Pseudokineococcus basanitobsidens sp. nov., isolated from volcanic rock.</title>
        <authorList>
            <person name="Lee D.W."/>
            <person name="Park M.Y."/>
            <person name="Kim J.J."/>
            <person name="Kim B.S."/>
        </authorList>
    </citation>
    <scope>NUCLEOTIDE SEQUENCE [LARGE SCALE GENOMIC DNA]</scope>
    <source>
        <strain evidence="5 6">DSM 103726</strain>
    </source>
</reference>
<name>A0ABU8RFM0_9ACTN</name>
<organism evidence="5 6">
    <name type="scientific">Pseudokineococcus basanitobsidens</name>
    <dbReference type="NCBI Taxonomy" id="1926649"/>
    <lineage>
        <taxon>Bacteria</taxon>
        <taxon>Bacillati</taxon>
        <taxon>Actinomycetota</taxon>
        <taxon>Actinomycetes</taxon>
        <taxon>Kineosporiales</taxon>
        <taxon>Kineosporiaceae</taxon>
        <taxon>Pseudokineococcus</taxon>
    </lineage>
</organism>
<evidence type="ECO:0000313" key="6">
    <source>
        <dbReference type="Proteomes" id="UP001387100"/>
    </source>
</evidence>
<feature type="chain" id="PRO_5045609542" evidence="4">
    <location>
        <begin position="26"/>
        <end position="423"/>
    </location>
</feature>
<accession>A0ABU8RFM0</accession>
<dbReference type="SUPFAM" id="SSF53850">
    <property type="entry name" value="Periplasmic binding protein-like II"/>
    <property type="match status" value="1"/>
</dbReference>
<dbReference type="Pfam" id="PF13416">
    <property type="entry name" value="SBP_bac_8"/>
    <property type="match status" value="1"/>
</dbReference>
<gene>
    <name evidence="5" type="ORF">WDZ17_00510</name>
</gene>
<keyword evidence="3 4" id="KW-0732">Signal</keyword>
<proteinExistence type="inferred from homology"/>
<keyword evidence="6" id="KW-1185">Reference proteome</keyword>
<dbReference type="Gene3D" id="3.40.190.10">
    <property type="entry name" value="Periplasmic binding protein-like II"/>
    <property type="match status" value="1"/>
</dbReference>
<protein>
    <submittedName>
        <fullName evidence="5">Extracellular solute-binding protein</fullName>
    </submittedName>
</protein>
<dbReference type="Proteomes" id="UP001387100">
    <property type="component" value="Unassembled WGS sequence"/>
</dbReference>
<comment type="caution">
    <text evidence="5">The sequence shown here is derived from an EMBL/GenBank/DDBJ whole genome shotgun (WGS) entry which is preliminary data.</text>
</comment>
<dbReference type="EMBL" id="JBBIAA010000001">
    <property type="protein sequence ID" value="MEJ5943774.1"/>
    <property type="molecule type" value="Genomic_DNA"/>
</dbReference>
<dbReference type="PANTHER" id="PTHR30061:SF50">
    <property type="entry name" value="MALTOSE_MALTODEXTRIN-BINDING PERIPLASMIC PROTEIN"/>
    <property type="match status" value="1"/>
</dbReference>
<dbReference type="RefSeq" id="WP_339573166.1">
    <property type="nucleotide sequence ID" value="NZ_JBBIAA010000001.1"/>
</dbReference>
<evidence type="ECO:0000256" key="3">
    <source>
        <dbReference type="ARBA" id="ARBA00022729"/>
    </source>
</evidence>
<comment type="similarity">
    <text evidence="1">Belongs to the bacterial solute-binding protein 1 family.</text>
</comment>
<keyword evidence="2" id="KW-0813">Transport</keyword>